<evidence type="ECO:0000256" key="1">
    <source>
        <dbReference type="ARBA" id="ARBA00022729"/>
    </source>
</evidence>
<evidence type="ECO:0000256" key="2">
    <source>
        <dbReference type="ARBA" id="ARBA00023157"/>
    </source>
</evidence>
<dbReference type="EMBL" id="JACRUJ010000002">
    <property type="protein sequence ID" value="MBC5841314.1"/>
    <property type="molecule type" value="Genomic_DNA"/>
</dbReference>
<reference evidence="5 6" key="1">
    <citation type="submission" date="2020-08" db="EMBL/GenBank/DDBJ databases">
        <title>Description of novel Flavobacterium F-380 isolate.</title>
        <authorList>
            <person name="Saticioglu I.B."/>
            <person name="Duman M."/>
            <person name="Altun S."/>
        </authorList>
    </citation>
    <scope>NUCLEOTIDE SEQUENCE [LARGE SCALE GENOMIC DNA]</scope>
    <source>
        <strain evidence="5 6">F-380</strain>
    </source>
</reference>
<accession>A0ABR7J7L1</accession>
<dbReference type="CDD" id="cd00110">
    <property type="entry name" value="LamG"/>
    <property type="match status" value="1"/>
</dbReference>
<protein>
    <submittedName>
        <fullName evidence="5">T9SS type A sorting domain-containing protein</fullName>
    </submittedName>
</protein>
<keyword evidence="6" id="KW-1185">Reference proteome</keyword>
<dbReference type="SUPFAM" id="SSF49899">
    <property type="entry name" value="Concanavalin A-like lectins/glucanases"/>
    <property type="match status" value="1"/>
</dbReference>
<evidence type="ECO:0000259" key="4">
    <source>
        <dbReference type="SMART" id="SM00560"/>
    </source>
</evidence>
<dbReference type="Pfam" id="PF13385">
    <property type="entry name" value="Laminin_G_3"/>
    <property type="match status" value="1"/>
</dbReference>
<name>A0ABR7J7L1_9FLAO</name>
<dbReference type="InterPro" id="IPR001791">
    <property type="entry name" value="Laminin_G"/>
</dbReference>
<organism evidence="5 6">
    <name type="scientific">Flavobacterium kayseriense</name>
    <dbReference type="NCBI Taxonomy" id="2764714"/>
    <lineage>
        <taxon>Bacteria</taxon>
        <taxon>Pseudomonadati</taxon>
        <taxon>Bacteroidota</taxon>
        <taxon>Flavobacteriia</taxon>
        <taxon>Flavobacteriales</taxon>
        <taxon>Flavobacteriaceae</taxon>
        <taxon>Flavobacterium</taxon>
    </lineage>
</organism>
<dbReference type="SMART" id="SM00560">
    <property type="entry name" value="LamGL"/>
    <property type="match status" value="1"/>
</dbReference>
<dbReference type="RefSeq" id="WP_187009903.1">
    <property type="nucleotide sequence ID" value="NZ_JACRUI010000002.1"/>
</dbReference>
<dbReference type="Gene3D" id="2.60.120.200">
    <property type="match status" value="1"/>
</dbReference>
<keyword evidence="1" id="KW-0732">Signal</keyword>
<gene>
    <name evidence="5" type="ORF">H8R23_07835</name>
</gene>
<sequence>MDKTLHVNNLICKIAVQIILILFVLNPLKTIAQATVVKPFTQRAAAATPTQLNYRIKGDFTMIGNTNLTLAAYGDAVNNNTENMIFVDVDSDPSTFNSSSAELQLSNENGALPNCSRILYAGLYWTGRSNSSQYTFNVTKNGVTKPFDKRKVSIKGPNETAYTVMTATNSDIQYPVNLSTHSGIFVGYKEITDYVKANGIGNYTIADLAIVEGKGDGTGFVGGWGMVIIYENDLMKYRDVTLFDGHALVVSNGDQFGEIFVDGFKTVPSGPVKMKLGVMASEGDAGVTGDYLKIRNNTLTNAATPTAASNYTSLSHSGNTTTNFFNSSIFTGGNPRNPNIVNNTGVDLSMFEINNPGNSVLGNNQTSTTFRYGTVGELYAIFGLAMSVETYVPEPEAFMGVTSIDGNTNPPLPYTVTPGKNITYTLNIKNKGTEAINSTVIRIPISNTINFEVGSITITKATDVTTTNLPYFDTATSTIIWDMGTLPLHTDPNDLLATLTFRVKATENCAIIINNSCTSVISVSGTIAGVGVISGNAISKAIFKGFDNSTGCNTAITTPTTVALNSTGSSCFTNIAGADRILSCGGEIVTLAATTGTTGTWTIVSGPTGGGEIFSSISSPSSTFSSPNFGQYLLRWTTGCAATTDDVLITFVPCNVLNFDGVDDHVTFNKNYSLNTGAFSIEVWIKSNASNTNRQTIFSKRLGTNTTHGYDLRLVNNIISFNWNNSSITSQYPINTGRWYHVAVTFNGTNYKLYIDGIAVQTQVSGVNPVLNNNSNSLLGATGQTAGTPSNFFNGWMDELRIWKLELTPQQIRQMMNQEITNSSGNIEGSIVPLAVPGLNWSNLDGYYQMNKATDILNGNVLGKSLTAIQGRLINIGTPQPETAPLPYTTAANTAWETSSTWTNGSVWNIPNTLAIDGSTYIDWNIVKTSNKVTTAGNKTLLGLLVESNTLEANSNNKIEVTHYLKINGKIDLVGKSQLIQTEGSILETSSSGSIERDQLGQSNKYNYNYWSSPVSPISSAQNNGNYSVSGVMKDGSTTIPQNINWTGGYDGAPTTPFSIARYWLYKFDSLNNAYANWTQIAETAPLRVGQGFTMKGSGSALGNQTYTFVGKPNNGTIATNTVGSDQLLLAGNPYPSALDADAFITDNINSIKSFNSPSIDGTLYFWEHYATNNTHILRAYQGGYAVRNLTGGIAPSSSGVDFITQSGTPSRGIPNRFIPVGQGFFVIGKLGSGGTVTFKNSQRGFYKEDDAANSNVLYKTKKTAKQDWKTNENDSAITETYKKLRLGFNSHDDFHRQVLLGFMDEKATSDIDPGYDGFNIDDFPNDMYFLNGDNQLLIQGEGYFDEKASYAIGIKTDAEGKVSFNLDLVENFDTAQRYFIYDKLTDTYNDITTTPFEVTLSQGKTEDRFFLKFNDGKTLNSNEFINESEAITIRYAENQNSIIVNNPTEIEIKGITLYNILGQNIINTKITNQDQKEITIPLKKLAPGIYITKVQTDKAAIARKIIIQ</sequence>
<comment type="caution">
    <text evidence="5">The sequence shown here is derived from an EMBL/GenBank/DDBJ whole genome shotgun (WGS) entry which is preliminary data.</text>
</comment>
<evidence type="ECO:0000313" key="5">
    <source>
        <dbReference type="EMBL" id="MBC5841314.1"/>
    </source>
</evidence>
<proteinExistence type="predicted"/>
<dbReference type="Pfam" id="PF18962">
    <property type="entry name" value="Por_Secre_tail"/>
    <property type="match status" value="1"/>
</dbReference>
<feature type="domain" description="LamG-like jellyroll fold" evidence="4">
    <location>
        <begin position="677"/>
        <end position="810"/>
    </location>
</feature>
<keyword evidence="2" id="KW-1015">Disulfide bond</keyword>
<dbReference type="InterPro" id="IPR013320">
    <property type="entry name" value="ConA-like_dom_sf"/>
</dbReference>
<dbReference type="InterPro" id="IPR026444">
    <property type="entry name" value="Secre_tail"/>
</dbReference>
<dbReference type="SMART" id="SM00282">
    <property type="entry name" value="LamG"/>
    <property type="match status" value="1"/>
</dbReference>
<feature type="domain" description="Laminin G" evidence="3">
    <location>
        <begin position="677"/>
        <end position="805"/>
    </location>
</feature>
<evidence type="ECO:0000259" key="3">
    <source>
        <dbReference type="SMART" id="SM00282"/>
    </source>
</evidence>
<dbReference type="InterPro" id="IPR006558">
    <property type="entry name" value="LamG-like"/>
</dbReference>
<evidence type="ECO:0000313" key="6">
    <source>
        <dbReference type="Proteomes" id="UP000629963"/>
    </source>
</evidence>
<dbReference type="Proteomes" id="UP000629963">
    <property type="component" value="Unassembled WGS sequence"/>
</dbReference>
<dbReference type="NCBIfam" id="TIGR04183">
    <property type="entry name" value="Por_Secre_tail"/>
    <property type="match status" value="1"/>
</dbReference>